<dbReference type="OrthoDB" id="7181295at2"/>
<comment type="similarity">
    <text evidence="3 7">Belongs to the flagella basal body rod proteins family.</text>
</comment>
<dbReference type="PRINTS" id="PR01005">
    <property type="entry name" value="FLGHOOKAP1"/>
</dbReference>
<evidence type="ECO:0000313" key="10">
    <source>
        <dbReference type="EMBL" id="PTW60163.1"/>
    </source>
</evidence>
<dbReference type="EMBL" id="QAYG01000005">
    <property type="protein sequence ID" value="PTW60163.1"/>
    <property type="molecule type" value="Genomic_DNA"/>
</dbReference>
<comment type="caution">
    <text evidence="10">The sequence shown here is derived from an EMBL/GenBank/DDBJ whole genome shotgun (WGS) entry which is preliminary data.</text>
</comment>
<evidence type="ECO:0000259" key="9">
    <source>
        <dbReference type="Pfam" id="PF22638"/>
    </source>
</evidence>
<comment type="subcellular location">
    <subcellularLocation>
        <location evidence="1 7">Bacterial flagellum</location>
    </subcellularLocation>
    <subcellularLocation>
        <location evidence="2 7">Secreted</location>
    </subcellularLocation>
</comment>
<protein>
    <recommendedName>
        <fullName evidence="4 7">Flagellar hook-associated protein 1</fullName>
        <shortName evidence="7">HAP1</shortName>
    </recommendedName>
</protein>
<evidence type="ECO:0000256" key="4">
    <source>
        <dbReference type="ARBA" id="ARBA00016244"/>
    </source>
</evidence>
<feature type="domain" description="Flagellar hook-associated protein FlgK helical" evidence="9">
    <location>
        <begin position="91"/>
        <end position="316"/>
    </location>
</feature>
<evidence type="ECO:0000256" key="5">
    <source>
        <dbReference type="ARBA" id="ARBA00022525"/>
    </source>
</evidence>
<sequence>MSLSVALRVAQSALAARQSETATTSRNIAGASQAGYSRKSVLLSTLVTDSGQSGGVKVAGIGRTTNSALYSTLLTSTSVASGQDAVLSGLQRLEETIGDTKLETSPAAYLGSLQTALQSYASDPADPILAQSALSAARNMATNLNEASDLVQSVRSDADADISTSVDNINALLSQLEDLNSIIVKGTQNGADITDALDTRDQVLLSLSEEIGITTLNREDGDIVVYTDSGVTLFETTARDVSFVPTSTYQAATVGNAIYVDGVPVTGEDAIMPISSGKLFGLTELRDKDATTYQSQLDEIARGLIEAFAESDQSGGGGPDQAGLFTYSGGPGLPPASTLITGLASDIQINVSVDPDQGGNIDLLRDGGMAGAAYDYNPGDLAAYSDRLQEYLSAFDEPRVFDAGVQLDATDTLTGFAASSVSWLEAARKSADSDMEVQTVIVERTAQSLSNATGVNIDEEMTLLLDIERGYSAAAKLIAAVDEMLDDLFSTIR</sequence>
<evidence type="ECO:0000259" key="8">
    <source>
        <dbReference type="Pfam" id="PF06429"/>
    </source>
</evidence>
<keyword evidence="10" id="KW-0282">Flagellum</keyword>
<keyword evidence="10" id="KW-0969">Cilium</keyword>
<keyword evidence="6 7" id="KW-0975">Bacterial flagellum</keyword>
<feature type="domain" description="Flagellar basal-body/hook protein C-terminal" evidence="8">
    <location>
        <begin position="451"/>
        <end position="488"/>
    </location>
</feature>
<evidence type="ECO:0000256" key="7">
    <source>
        <dbReference type="RuleBase" id="RU362065"/>
    </source>
</evidence>
<organism evidence="10 11">
    <name type="scientific">Breoghania corrubedonensis</name>
    <dbReference type="NCBI Taxonomy" id="665038"/>
    <lineage>
        <taxon>Bacteria</taxon>
        <taxon>Pseudomonadati</taxon>
        <taxon>Pseudomonadota</taxon>
        <taxon>Alphaproteobacteria</taxon>
        <taxon>Hyphomicrobiales</taxon>
        <taxon>Stappiaceae</taxon>
        <taxon>Breoghania</taxon>
    </lineage>
</organism>
<dbReference type="InterPro" id="IPR053927">
    <property type="entry name" value="FlgK_helical"/>
</dbReference>
<dbReference type="NCBIfam" id="TIGR02492">
    <property type="entry name" value="flgK_ends"/>
    <property type="match status" value="1"/>
</dbReference>
<dbReference type="RefSeq" id="WP_107990447.1">
    <property type="nucleotide sequence ID" value="NZ_QAYG01000005.1"/>
</dbReference>
<keyword evidence="5 7" id="KW-0964">Secreted</keyword>
<name>A0A2T5V8U0_9HYPH</name>
<evidence type="ECO:0000256" key="2">
    <source>
        <dbReference type="ARBA" id="ARBA00004613"/>
    </source>
</evidence>
<evidence type="ECO:0000256" key="6">
    <source>
        <dbReference type="ARBA" id="ARBA00023143"/>
    </source>
</evidence>
<evidence type="ECO:0000256" key="3">
    <source>
        <dbReference type="ARBA" id="ARBA00009677"/>
    </source>
</evidence>
<keyword evidence="11" id="KW-1185">Reference proteome</keyword>
<proteinExistence type="inferred from homology"/>
<dbReference type="GO" id="GO:0005198">
    <property type="term" value="F:structural molecule activity"/>
    <property type="evidence" value="ECO:0007669"/>
    <property type="project" value="UniProtKB-UniRule"/>
</dbReference>
<dbReference type="Pfam" id="PF06429">
    <property type="entry name" value="Flg_bbr_C"/>
    <property type="match status" value="1"/>
</dbReference>
<dbReference type="GO" id="GO:0005576">
    <property type="term" value="C:extracellular region"/>
    <property type="evidence" value="ECO:0007669"/>
    <property type="project" value="UniProtKB-SubCell"/>
</dbReference>
<dbReference type="InterPro" id="IPR010930">
    <property type="entry name" value="Flg_bb/hook_C_dom"/>
</dbReference>
<dbReference type="Pfam" id="PF22638">
    <property type="entry name" value="FlgK_D1"/>
    <property type="match status" value="1"/>
</dbReference>
<dbReference type="PANTHER" id="PTHR30033">
    <property type="entry name" value="FLAGELLAR HOOK-ASSOCIATED PROTEIN 1"/>
    <property type="match status" value="1"/>
</dbReference>
<dbReference type="InterPro" id="IPR002371">
    <property type="entry name" value="FlgK"/>
</dbReference>
<evidence type="ECO:0000313" key="11">
    <source>
        <dbReference type="Proteomes" id="UP000244081"/>
    </source>
</evidence>
<dbReference type="AlphaFoldDB" id="A0A2T5V8U0"/>
<dbReference type="GO" id="GO:0044780">
    <property type="term" value="P:bacterial-type flagellum assembly"/>
    <property type="evidence" value="ECO:0007669"/>
    <property type="project" value="InterPro"/>
</dbReference>
<accession>A0A2T5V8U0</accession>
<dbReference type="Proteomes" id="UP000244081">
    <property type="component" value="Unassembled WGS sequence"/>
</dbReference>
<keyword evidence="10" id="KW-0966">Cell projection</keyword>
<reference evidence="10 11" key="1">
    <citation type="submission" date="2018-04" db="EMBL/GenBank/DDBJ databases">
        <title>Genomic Encyclopedia of Archaeal and Bacterial Type Strains, Phase II (KMG-II): from individual species to whole genera.</title>
        <authorList>
            <person name="Goeker M."/>
        </authorList>
    </citation>
    <scope>NUCLEOTIDE SEQUENCE [LARGE SCALE GENOMIC DNA]</scope>
    <source>
        <strain evidence="10 11">DSM 23382</strain>
    </source>
</reference>
<dbReference type="GO" id="GO:0009424">
    <property type="term" value="C:bacterial-type flagellum hook"/>
    <property type="evidence" value="ECO:0007669"/>
    <property type="project" value="UniProtKB-UniRule"/>
</dbReference>
<dbReference type="SUPFAM" id="SSF64518">
    <property type="entry name" value="Phase 1 flagellin"/>
    <property type="match status" value="1"/>
</dbReference>
<evidence type="ECO:0000256" key="1">
    <source>
        <dbReference type="ARBA" id="ARBA00004365"/>
    </source>
</evidence>
<gene>
    <name evidence="7" type="primary">flgK</name>
    <name evidence="10" type="ORF">C8N35_105166</name>
</gene>
<dbReference type="PANTHER" id="PTHR30033:SF1">
    <property type="entry name" value="FLAGELLAR HOOK-ASSOCIATED PROTEIN 1"/>
    <property type="match status" value="1"/>
</dbReference>